<accession>A0ABP7N426</accession>
<reference evidence="2" key="1">
    <citation type="journal article" date="2019" name="Int. J. Syst. Evol. Microbiol.">
        <title>The Global Catalogue of Microorganisms (GCM) 10K type strain sequencing project: providing services to taxonomists for standard genome sequencing and annotation.</title>
        <authorList>
            <consortium name="The Broad Institute Genomics Platform"/>
            <consortium name="The Broad Institute Genome Sequencing Center for Infectious Disease"/>
            <person name="Wu L."/>
            <person name="Ma J."/>
        </authorList>
    </citation>
    <scope>NUCLEOTIDE SEQUENCE [LARGE SCALE GENOMIC DNA]</scope>
    <source>
        <strain evidence="2">JCM 17024</strain>
    </source>
</reference>
<protein>
    <submittedName>
        <fullName evidence="1">Uncharacterized protein</fullName>
    </submittedName>
</protein>
<evidence type="ECO:0000313" key="1">
    <source>
        <dbReference type="EMBL" id="GAA3934846.1"/>
    </source>
</evidence>
<dbReference type="Proteomes" id="UP001501591">
    <property type="component" value="Unassembled WGS sequence"/>
</dbReference>
<gene>
    <name evidence="1" type="ORF">GCM10022383_11580</name>
</gene>
<proteinExistence type="predicted"/>
<name>A0ABP7N426_9MICO</name>
<dbReference type="EMBL" id="BAABCP010000001">
    <property type="protein sequence ID" value="GAA3934846.1"/>
    <property type="molecule type" value="Genomic_DNA"/>
</dbReference>
<sequence>MIGALESVRERLDELADRIRGWQVDSESDASRFRSCAVDDCRPAELVEKRAYGVCCIGGQMADAASVGGDGDPGWGSSRAGLGAEDVGARRLAVAFAIVHEVVGPFQGDRPCRQVPEIGKFVVATDATGCDV</sequence>
<evidence type="ECO:0000313" key="2">
    <source>
        <dbReference type="Proteomes" id="UP001501591"/>
    </source>
</evidence>
<comment type="caution">
    <text evidence="1">The sequence shown here is derived from an EMBL/GenBank/DDBJ whole genome shotgun (WGS) entry which is preliminary data.</text>
</comment>
<keyword evidence="2" id="KW-1185">Reference proteome</keyword>
<organism evidence="1 2">
    <name type="scientific">Microbacterium soli</name>
    <dbReference type="NCBI Taxonomy" id="446075"/>
    <lineage>
        <taxon>Bacteria</taxon>
        <taxon>Bacillati</taxon>
        <taxon>Actinomycetota</taxon>
        <taxon>Actinomycetes</taxon>
        <taxon>Micrococcales</taxon>
        <taxon>Microbacteriaceae</taxon>
        <taxon>Microbacterium</taxon>
    </lineage>
</organism>